<evidence type="ECO:0000313" key="2">
    <source>
        <dbReference type="EMBL" id="MFC4767852.1"/>
    </source>
</evidence>
<proteinExistence type="predicted"/>
<organism evidence="2 3">
    <name type="scientific">Effusibacillus consociatus</name>
    <dbReference type="NCBI Taxonomy" id="1117041"/>
    <lineage>
        <taxon>Bacteria</taxon>
        <taxon>Bacillati</taxon>
        <taxon>Bacillota</taxon>
        <taxon>Bacilli</taxon>
        <taxon>Bacillales</taxon>
        <taxon>Alicyclobacillaceae</taxon>
        <taxon>Effusibacillus</taxon>
    </lineage>
</organism>
<evidence type="ECO:0008006" key="4">
    <source>
        <dbReference type="Google" id="ProtNLM"/>
    </source>
</evidence>
<name>A0ABV9Q3L1_9BACL</name>
<dbReference type="Proteomes" id="UP001596002">
    <property type="component" value="Unassembled WGS sequence"/>
</dbReference>
<gene>
    <name evidence="2" type="ORF">ACFO8Q_10855</name>
</gene>
<evidence type="ECO:0000256" key="1">
    <source>
        <dbReference type="SAM" id="MobiDB-lite"/>
    </source>
</evidence>
<sequence length="118" mass="13770">MQQQMGQSQQMGQQPRMMTPPQAITTKDLLYLRDAMSWTLLAMKKCAHFAQECQDQEVKQLIDQAGQMHQRHYNMLLQHCQTNNTQAMASIPHPTQQQQQGQQQIQQQQQTMMPPTFQ</sequence>
<dbReference type="Gene3D" id="1.20.1260.10">
    <property type="match status" value="1"/>
</dbReference>
<evidence type="ECO:0000313" key="3">
    <source>
        <dbReference type="Proteomes" id="UP001596002"/>
    </source>
</evidence>
<feature type="compositionally biased region" description="Low complexity" evidence="1">
    <location>
        <begin position="1"/>
        <end position="17"/>
    </location>
</feature>
<feature type="compositionally biased region" description="Low complexity" evidence="1">
    <location>
        <begin position="96"/>
        <end position="110"/>
    </location>
</feature>
<dbReference type="EMBL" id="JBHSHC010000091">
    <property type="protein sequence ID" value="MFC4767852.1"/>
    <property type="molecule type" value="Genomic_DNA"/>
</dbReference>
<dbReference type="RefSeq" id="WP_380025774.1">
    <property type="nucleotide sequence ID" value="NZ_JBHSHC010000091.1"/>
</dbReference>
<reference evidence="3" key="1">
    <citation type="journal article" date="2019" name="Int. J. Syst. Evol. Microbiol.">
        <title>The Global Catalogue of Microorganisms (GCM) 10K type strain sequencing project: providing services to taxonomists for standard genome sequencing and annotation.</title>
        <authorList>
            <consortium name="The Broad Institute Genomics Platform"/>
            <consortium name="The Broad Institute Genome Sequencing Center for Infectious Disease"/>
            <person name="Wu L."/>
            <person name="Ma J."/>
        </authorList>
    </citation>
    <scope>NUCLEOTIDE SEQUENCE [LARGE SCALE GENOMIC DNA]</scope>
    <source>
        <strain evidence="3">WYCCWR 12678</strain>
    </source>
</reference>
<accession>A0ABV9Q3L1</accession>
<feature type="region of interest" description="Disordered" evidence="1">
    <location>
        <begin position="85"/>
        <end position="118"/>
    </location>
</feature>
<comment type="caution">
    <text evidence="2">The sequence shown here is derived from an EMBL/GenBank/DDBJ whole genome shotgun (WGS) entry which is preliminary data.</text>
</comment>
<feature type="region of interest" description="Disordered" evidence="1">
    <location>
        <begin position="1"/>
        <end position="21"/>
    </location>
</feature>
<keyword evidence="3" id="KW-1185">Reference proteome</keyword>
<dbReference type="InterPro" id="IPR012347">
    <property type="entry name" value="Ferritin-like"/>
</dbReference>
<protein>
    <recommendedName>
        <fullName evidence="4">Spore coat protein</fullName>
    </recommendedName>
</protein>